<evidence type="ECO:0000256" key="4">
    <source>
        <dbReference type="ARBA" id="ARBA00023125"/>
    </source>
</evidence>
<evidence type="ECO:0000256" key="6">
    <source>
        <dbReference type="SAM" id="MobiDB-lite"/>
    </source>
</evidence>
<dbReference type="AlphaFoldDB" id="A0AAE6RHJ7"/>
<dbReference type="RefSeq" id="WP_158286073.1">
    <property type="nucleotide sequence ID" value="NZ_CP047186.1"/>
</dbReference>
<evidence type="ECO:0000256" key="5">
    <source>
        <dbReference type="ARBA" id="ARBA00023163"/>
    </source>
</evidence>
<dbReference type="PANTHER" id="PTHR43133">
    <property type="entry name" value="RNA POLYMERASE ECF-TYPE SIGMA FACTO"/>
    <property type="match status" value="1"/>
</dbReference>
<proteinExistence type="inferred from homology"/>
<evidence type="ECO:0000256" key="3">
    <source>
        <dbReference type="ARBA" id="ARBA00023082"/>
    </source>
</evidence>
<dbReference type="NCBIfam" id="TIGR02937">
    <property type="entry name" value="sigma70-ECF"/>
    <property type="match status" value="1"/>
</dbReference>
<dbReference type="Gene3D" id="1.10.10.10">
    <property type="entry name" value="Winged helix-like DNA-binding domain superfamily/Winged helix DNA-binding domain"/>
    <property type="match status" value="1"/>
</dbReference>
<evidence type="ECO:0000256" key="1">
    <source>
        <dbReference type="ARBA" id="ARBA00010641"/>
    </source>
</evidence>
<reference evidence="10" key="1">
    <citation type="submission" date="2019-12" db="EMBL/GenBank/DDBJ databases">
        <title>Complete and draft genome sequences of new strains and members of some known species of the genus Rathayibacter isolated from plants.</title>
        <authorList>
            <person name="Tarlachkov S.V."/>
            <person name="Starodumova I.P."/>
            <person name="Dorofeeva L.V."/>
            <person name="Prisyazhnaya N.V."/>
            <person name="Leyn S."/>
            <person name="Zlamal J."/>
            <person name="Elan M."/>
            <person name="Osterman A.L."/>
            <person name="Nadler S."/>
            <person name="Subbotin S.A."/>
            <person name="Evtushenko L.I."/>
        </authorList>
    </citation>
    <scope>NUCLEOTIDE SEQUENCE [LARGE SCALE GENOMIC DNA]</scope>
    <source>
        <strain evidence="10">VKM Ac-2761</strain>
    </source>
</reference>
<evidence type="ECO:0000313" key="9">
    <source>
        <dbReference type="EMBL" id="QHC54864.1"/>
    </source>
</evidence>
<dbReference type="EMBL" id="CP047186">
    <property type="protein sequence ID" value="QHC54864.1"/>
    <property type="molecule type" value="Genomic_DNA"/>
</dbReference>
<protein>
    <submittedName>
        <fullName evidence="9">Sigma-70 family RNA polymerase sigma factor</fullName>
    </submittedName>
</protein>
<evidence type="ECO:0000313" key="10">
    <source>
        <dbReference type="Proteomes" id="UP000465031"/>
    </source>
</evidence>
<dbReference type="Gene3D" id="1.10.1740.10">
    <property type="match status" value="1"/>
</dbReference>
<feature type="region of interest" description="Disordered" evidence="6">
    <location>
        <begin position="1"/>
        <end position="23"/>
    </location>
</feature>
<dbReference type="KEGG" id="rte:GSU10_03870"/>
<evidence type="ECO:0000259" key="8">
    <source>
        <dbReference type="Pfam" id="PF08281"/>
    </source>
</evidence>
<dbReference type="InterPro" id="IPR013324">
    <property type="entry name" value="RNA_pol_sigma_r3/r4-like"/>
</dbReference>
<keyword evidence="4" id="KW-0238">DNA-binding</keyword>
<dbReference type="SUPFAM" id="SSF88946">
    <property type="entry name" value="Sigma2 domain of RNA polymerase sigma factors"/>
    <property type="match status" value="1"/>
</dbReference>
<evidence type="ECO:0000259" key="7">
    <source>
        <dbReference type="Pfam" id="PF04542"/>
    </source>
</evidence>
<dbReference type="PANTHER" id="PTHR43133:SF8">
    <property type="entry name" value="RNA POLYMERASE SIGMA FACTOR HI_1459-RELATED"/>
    <property type="match status" value="1"/>
</dbReference>
<dbReference type="InterPro" id="IPR013325">
    <property type="entry name" value="RNA_pol_sigma_r2"/>
</dbReference>
<dbReference type="Pfam" id="PF04542">
    <property type="entry name" value="Sigma70_r2"/>
    <property type="match status" value="1"/>
</dbReference>
<keyword evidence="3" id="KW-0731">Sigma factor</keyword>
<keyword evidence="2" id="KW-0805">Transcription regulation</keyword>
<dbReference type="SUPFAM" id="SSF88659">
    <property type="entry name" value="Sigma3 and sigma4 domains of RNA polymerase sigma factors"/>
    <property type="match status" value="1"/>
</dbReference>
<dbReference type="InterPro" id="IPR014284">
    <property type="entry name" value="RNA_pol_sigma-70_dom"/>
</dbReference>
<dbReference type="InterPro" id="IPR013249">
    <property type="entry name" value="RNA_pol_sigma70_r4_t2"/>
</dbReference>
<dbReference type="Pfam" id="PF08281">
    <property type="entry name" value="Sigma70_r4_2"/>
    <property type="match status" value="1"/>
</dbReference>
<dbReference type="GO" id="GO:0006352">
    <property type="term" value="P:DNA-templated transcription initiation"/>
    <property type="evidence" value="ECO:0007669"/>
    <property type="project" value="InterPro"/>
</dbReference>
<evidence type="ECO:0000256" key="2">
    <source>
        <dbReference type="ARBA" id="ARBA00023015"/>
    </source>
</evidence>
<accession>A0AAE6RHJ7</accession>
<feature type="domain" description="RNA polymerase sigma factor 70 region 4 type 2" evidence="8">
    <location>
        <begin position="148"/>
        <end position="197"/>
    </location>
</feature>
<dbReference type="GO" id="GO:0016987">
    <property type="term" value="F:sigma factor activity"/>
    <property type="evidence" value="ECO:0007669"/>
    <property type="project" value="UniProtKB-KW"/>
</dbReference>
<name>A0AAE6RHJ7_9MICO</name>
<dbReference type="GO" id="GO:0003677">
    <property type="term" value="F:DNA binding"/>
    <property type="evidence" value="ECO:0007669"/>
    <property type="project" value="UniProtKB-KW"/>
</dbReference>
<dbReference type="InterPro" id="IPR036388">
    <property type="entry name" value="WH-like_DNA-bd_sf"/>
</dbReference>
<sequence>MLSTTTSPRPPAPRPAPAAAPPLALLEPDSDRMLVIRAAAGDDRAFATIVRRYSSLLRATAARTLGSSADVDDVVQETFLAAWTQVDSVIDGDTIAGWLVTTARRRCYDRLRARVSRLRAELDDELPASVEDDPEHAVHCGSLAADARRVLAAMPEAQRRCWQLRQLDQHSYDAIARELGLSASTVRGLLARARATLRTELAHWR</sequence>
<dbReference type="InterPro" id="IPR007627">
    <property type="entry name" value="RNA_pol_sigma70_r2"/>
</dbReference>
<comment type="similarity">
    <text evidence="1">Belongs to the sigma-70 factor family. ECF subfamily.</text>
</comment>
<feature type="domain" description="RNA polymerase sigma-70 region 2" evidence="7">
    <location>
        <begin position="49"/>
        <end position="114"/>
    </location>
</feature>
<dbReference type="CDD" id="cd06171">
    <property type="entry name" value="Sigma70_r4"/>
    <property type="match status" value="1"/>
</dbReference>
<organism evidence="9 10">
    <name type="scientific">Rathayibacter tanaceti</name>
    <dbReference type="NCBI Taxonomy" id="1671680"/>
    <lineage>
        <taxon>Bacteria</taxon>
        <taxon>Bacillati</taxon>
        <taxon>Actinomycetota</taxon>
        <taxon>Actinomycetes</taxon>
        <taxon>Micrococcales</taxon>
        <taxon>Microbacteriaceae</taxon>
        <taxon>Rathayibacter</taxon>
    </lineage>
</organism>
<gene>
    <name evidence="9" type="ORF">GSU10_03870</name>
</gene>
<keyword evidence="5" id="KW-0804">Transcription</keyword>
<feature type="compositionally biased region" description="Pro residues" evidence="6">
    <location>
        <begin position="8"/>
        <end position="20"/>
    </location>
</feature>
<dbReference type="InterPro" id="IPR039425">
    <property type="entry name" value="RNA_pol_sigma-70-like"/>
</dbReference>
<dbReference type="Proteomes" id="UP000465031">
    <property type="component" value="Chromosome"/>
</dbReference>